<dbReference type="AlphaFoldDB" id="A0A318YZE3"/>
<feature type="domain" description="Zn(2)-C6 fungal-type" evidence="9">
    <location>
        <begin position="102"/>
        <end position="131"/>
    </location>
</feature>
<keyword evidence="5" id="KW-0804">Transcription</keyword>
<protein>
    <recommendedName>
        <fullName evidence="13">C2H2 type zinc finger domain protein</fullName>
    </recommendedName>
</protein>
<evidence type="ECO:0000313" key="11">
    <source>
        <dbReference type="EMBL" id="PYH40381.1"/>
    </source>
</evidence>
<evidence type="ECO:0000256" key="1">
    <source>
        <dbReference type="ARBA" id="ARBA00022723"/>
    </source>
</evidence>
<keyword evidence="12" id="KW-1185">Reference proteome</keyword>
<dbReference type="Pfam" id="PF00172">
    <property type="entry name" value="Zn_clus"/>
    <property type="match status" value="1"/>
</dbReference>
<keyword evidence="7" id="KW-0863">Zinc-finger</keyword>
<keyword evidence="6" id="KW-0539">Nucleus</keyword>
<feature type="compositionally biased region" description="Polar residues" evidence="8">
    <location>
        <begin position="289"/>
        <end position="303"/>
    </location>
</feature>
<dbReference type="SUPFAM" id="SSF57667">
    <property type="entry name" value="beta-beta-alpha zinc fingers"/>
    <property type="match status" value="1"/>
</dbReference>
<feature type="domain" description="C2H2-type" evidence="10">
    <location>
        <begin position="36"/>
        <end position="63"/>
    </location>
</feature>
<dbReference type="InterPro" id="IPR036864">
    <property type="entry name" value="Zn2-C6_fun-type_DNA-bd_sf"/>
</dbReference>
<dbReference type="InterPro" id="IPR001138">
    <property type="entry name" value="Zn2Cys6_DnaBD"/>
</dbReference>
<feature type="region of interest" description="Disordered" evidence="8">
    <location>
        <begin position="271"/>
        <end position="303"/>
    </location>
</feature>
<accession>A0A318YZE3</accession>
<evidence type="ECO:0000256" key="8">
    <source>
        <dbReference type="SAM" id="MobiDB-lite"/>
    </source>
</evidence>
<reference evidence="11 12" key="1">
    <citation type="submission" date="2016-12" db="EMBL/GenBank/DDBJ databases">
        <title>The genomes of Aspergillus section Nigri reveals drivers in fungal speciation.</title>
        <authorList>
            <consortium name="DOE Joint Genome Institute"/>
            <person name="Vesth T.C."/>
            <person name="Nybo J."/>
            <person name="Theobald S."/>
            <person name="Brandl J."/>
            <person name="Frisvad J.C."/>
            <person name="Nielsen K.F."/>
            <person name="Lyhne E.K."/>
            <person name="Kogle M.E."/>
            <person name="Kuo A."/>
            <person name="Riley R."/>
            <person name="Clum A."/>
            <person name="Nolan M."/>
            <person name="Lipzen A."/>
            <person name="Salamov A."/>
            <person name="Henrissat B."/>
            <person name="Wiebenga A."/>
            <person name="De Vries R.P."/>
            <person name="Grigoriev I.V."/>
            <person name="Mortensen U.H."/>
            <person name="Andersen M.R."/>
            <person name="Baker S.E."/>
        </authorList>
    </citation>
    <scope>NUCLEOTIDE SEQUENCE [LARGE SCALE GENOMIC DNA]</scope>
    <source>
        <strain evidence="11 12">JOP 1030-1</strain>
    </source>
</reference>
<evidence type="ECO:0008006" key="13">
    <source>
        <dbReference type="Google" id="ProtNLM"/>
    </source>
</evidence>
<dbReference type="GO" id="GO:0009893">
    <property type="term" value="P:positive regulation of metabolic process"/>
    <property type="evidence" value="ECO:0007669"/>
    <property type="project" value="UniProtKB-ARBA"/>
</dbReference>
<dbReference type="PROSITE" id="PS50048">
    <property type="entry name" value="ZN2_CY6_FUNGAL_2"/>
    <property type="match status" value="1"/>
</dbReference>
<evidence type="ECO:0000259" key="9">
    <source>
        <dbReference type="PROSITE" id="PS50048"/>
    </source>
</evidence>
<name>A0A318YZE3_9EURO</name>
<dbReference type="SMART" id="SM00355">
    <property type="entry name" value="ZnF_C2H2"/>
    <property type="match status" value="2"/>
</dbReference>
<dbReference type="Proteomes" id="UP000248349">
    <property type="component" value="Unassembled WGS sequence"/>
</dbReference>
<feature type="non-terminal residue" evidence="11">
    <location>
        <position position="846"/>
    </location>
</feature>
<dbReference type="Gene3D" id="4.10.240.10">
    <property type="entry name" value="Zn(2)-C6 fungal-type DNA-binding domain"/>
    <property type="match status" value="1"/>
</dbReference>
<feature type="domain" description="C2H2-type" evidence="10">
    <location>
        <begin position="64"/>
        <end position="95"/>
    </location>
</feature>
<organism evidence="11 12">
    <name type="scientific">Aspergillus saccharolyticus JOP 1030-1</name>
    <dbReference type="NCBI Taxonomy" id="1450539"/>
    <lineage>
        <taxon>Eukaryota</taxon>
        <taxon>Fungi</taxon>
        <taxon>Dikarya</taxon>
        <taxon>Ascomycota</taxon>
        <taxon>Pezizomycotina</taxon>
        <taxon>Eurotiomycetes</taxon>
        <taxon>Eurotiomycetidae</taxon>
        <taxon>Eurotiales</taxon>
        <taxon>Aspergillaceae</taxon>
        <taxon>Aspergillus</taxon>
        <taxon>Aspergillus subgen. Circumdati</taxon>
    </lineage>
</organism>
<dbReference type="Pfam" id="PF00096">
    <property type="entry name" value="zf-C2H2"/>
    <property type="match status" value="2"/>
</dbReference>
<dbReference type="PANTHER" id="PTHR47660">
    <property type="entry name" value="TRANSCRIPTION FACTOR WITH C2H2 AND ZN(2)-CYS(6) DNA BINDING DOMAIN (EUROFUNG)-RELATED-RELATED"/>
    <property type="match status" value="1"/>
</dbReference>
<dbReference type="GO" id="GO:0006351">
    <property type="term" value="P:DNA-templated transcription"/>
    <property type="evidence" value="ECO:0007669"/>
    <property type="project" value="InterPro"/>
</dbReference>
<keyword evidence="4" id="KW-0238">DNA-binding</keyword>
<dbReference type="PROSITE" id="PS50157">
    <property type="entry name" value="ZINC_FINGER_C2H2_2"/>
    <property type="match status" value="2"/>
</dbReference>
<evidence type="ECO:0000256" key="5">
    <source>
        <dbReference type="ARBA" id="ARBA00023163"/>
    </source>
</evidence>
<keyword evidence="3" id="KW-0805">Transcription regulation</keyword>
<evidence type="ECO:0000256" key="7">
    <source>
        <dbReference type="PROSITE-ProRule" id="PRU00042"/>
    </source>
</evidence>
<dbReference type="EMBL" id="KZ821287">
    <property type="protein sequence ID" value="PYH40381.1"/>
    <property type="molecule type" value="Genomic_DNA"/>
</dbReference>
<dbReference type="InterPro" id="IPR036236">
    <property type="entry name" value="Znf_C2H2_sf"/>
</dbReference>
<dbReference type="InterPro" id="IPR007219">
    <property type="entry name" value="XnlR_reg_dom"/>
</dbReference>
<dbReference type="SMART" id="SM00066">
    <property type="entry name" value="GAL4"/>
    <property type="match status" value="1"/>
</dbReference>
<dbReference type="CDD" id="cd00067">
    <property type="entry name" value="GAL4"/>
    <property type="match status" value="1"/>
</dbReference>
<keyword evidence="2" id="KW-0862">Zinc</keyword>
<dbReference type="SUPFAM" id="SSF57701">
    <property type="entry name" value="Zn2/Cys6 DNA-binding domain"/>
    <property type="match status" value="1"/>
</dbReference>
<evidence type="ECO:0000313" key="12">
    <source>
        <dbReference type="Proteomes" id="UP000248349"/>
    </source>
</evidence>
<dbReference type="InterPro" id="IPR013087">
    <property type="entry name" value="Znf_C2H2_type"/>
</dbReference>
<dbReference type="STRING" id="1450539.A0A318YZE3"/>
<evidence type="ECO:0000256" key="3">
    <source>
        <dbReference type="ARBA" id="ARBA00023015"/>
    </source>
</evidence>
<gene>
    <name evidence="11" type="ORF">BP01DRAFT_330009</name>
</gene>
<dbReference type="GeneID" id="37074231"/>
<dbReference type="Pfam" id="PF04082">
    <property type="entry name" value="Fungal_trans"/>
    <property type="match status" value="1"/>
</dbReference>
<dbReference type="CDD" id="cd12148">
    <property type="entry name" value="fungal_TF_MHR"/>
    <property type="match status" value="1"/>
</dbReference>
<evidence type="ECO:0000259" key="10">
    <source>
        <dbReference type="PROSITE" id="PS50157"/>
    </source>
</evidence>
<keyword evidence="1" id="KW-0479">Metal-binding</keyword>
<dbReference type="RefSeq" id="XP_025426363.1">
    <property type="nucleotide sequence ID" value="XM_025573003.1"/>
</dbReference>
<dbReference type="OrthoDB" id="1405595at2759"/>
<evidence type="ECO:0000256" key="2">
    <source>
        <dbReference type="ARBA" id="ARBA00022833"/>
    </source>
</evidence>
<dbReference type="GO" id="GO:0008270">
    <property type="term" value="F:zinc ion binding"/>
    <property type="evidence" value="ECO:0007669"/>
    <property type="project" value="UniProtKB-KW"/>
</dbReference>
<dbReference type="GO" id="GO:0003677">
    <property type="term" value="F:DNA binding"/>
    <property type="evidence" value="ECO:0007669"/>
    <property type="project" value="UniProtKB-KW"/>
</dbReference>
<sequence length="846" mass="96451">MMANSPHDPALFHHKNTSYMFPPSDLDEFSPAPRRYNCTVCSTSFRRREHFERHLRSHSKRKDFKCDLCDKRFARRDTLQRHSTLHEVPHKAQRTLPRAPHACFNCVKSKQRCSGSYPCDRCNKKGWPCQFTKGSKEVSPKEQEILPNTTERRTIHQECQISDHNSPPEPSLVCGLYPISTVQSDPGSSDNVNFTGWPCVDPPFPSQARELSQSTDAAPLLEPCSFWPLDDVFGYSDVASSGIPGLHAPFGVAETVDQQIKMSVENVASVELPNSQQKHSRRAEEVHKPSSNAQSENYVSQTTLTEEDRDILISEDYGHVPKPSISTYERISAHYAEVSRSSSEALPSLYSLDILHVCTQLYFEHFHQSFPILHQHTFEARSSSWLLYIAVAAVGSQYSRLSNRTRIFFDLVKAIRMSLLRKLSSVSSLQNNLELAQATLLFNFSLLFSGTRENLMHLQYQRNLLVTMCRPLLIPSVLFAKSSMLSNGSVATGIWTQWIATESWKRLVYFTWLIECFQLVLFDLPTLITVDDLHLGMPCKDELWQSASSYNWEMARASQRELTECLSVSSLLKTKIVDQHRIRSLSGSALWILVFAVYIAERHSTKQPTLYPYPSMHSFSETWNFSLAGGIDTGDLDKDNVDAILGNFQQAVLRHLQVSPLLFIVAKFSLILRLLRFIQYRHLYVSSGWMAQHQEVGAAAEHIAQLLQAEPRRARQSLLHAAQLFRLIRSQQQFDPYDSFILLMAVLYIWNYDRFVVSAKTKYSSGADAENILRIDQNMSEDLQEKWIAGTFEQHKQLHITGLGVLNGHDSVPRTFRESMRILSHGKAWSSQANAIKYALRQILLG</sequence>
<evidence type="ECO:0000256" key="4">
    <source>
        <dbReference type="ARBA" id="ARBA00023125"/>
    </source>
</evidence>
<evidence type="ECO:0000256" key="6">
    <source>
        <dbReference type="ARBA" id="ARBA00023242"/>
    </source>
</evidence>
<proteinExistence type="predicted"/>
<dbReference type="PROSITE" id="PS00028">
    <property type="entry name" value="ZINC_FINGER_C2H2_1"/>
    <property type="match status" value="2"/>
</dbReference>
<dbReference type="GO" id="GO:0000981">
    <property type="term" value="F:DNA-binding transcription factor activity, RNA polymerase II-specific"/>
    <property type="evidence" value="ECO:0007669"/>
    <property type="project" value="InterPro"/>
</dbReference>
<dbReference type="Gene3D" id="3.30.160.60">
    <property type="entry name" value="Classic Zinc Finger"/>
    <property type="match status" value="1"/>
</dbReference>